<dbReference type="InterPro" id="IPR036259">
    <property type="entry name" value="MFS_trans_sf"/>
</dbReference>
<evidence type="ECO:0000259" key="6">
    <source>
        <dbReference type="PROSITE" id="PS50850"/>
    </source>
</evidence>
<feature type="transmembrane region" description="Helical" evidence="5">
    <location>
        <begin position="134"/>
        <end position="151"/>
    </location>
</feature>
<dbReference type="HOGENOM" id="CLU_008455_11_1_1"/>
<proteinExistence type="predicted"/>
<dbReference type="FunCoup" id="A5DNU8">
    <property type="interactions" value="16"/>
</dbReference>
<evidence type="ECO:0000256" key="1">
    <source>
        <dbReference type="ARBA" id="ARBA00004141"/>
    </source>
</evidence>
<accession>A5DNU8</accession>
<feature type="transmembrane region" description="Helical" evidence="5">
    <location>
        <begin position="374"/>
        <end position="399"/>
    </location>
</feature>
<evidence type="ECO:0000313" key="8">
    <source>
        <dbReference type="Proteomes" id="UP000001997"/>
    </source>
</evidence>
<dbReference type="SUPFAM" id="SSF103473">
    <property type="entry name" value="MFS general substrate transporter"/>
    <property type="match status" value="1"/>
</dbReference>
<name>A5DNU8_PICGU</name>
<keyword evidence="4 5" id="KW-0472">Membrane</keyword>
<organism evidence="7 8">
    <name type="scientific">Meyerozyma guilliermondii (strain ATCC 6260 / CBS 566 / DSM 6381 / JCM 1539 / NBRC 10279 / NRRL Y-324)</name>
    <name type="common">Yeast</name>
    <name type="synonym">Candida guilliermondii</name>
    <dbReference type="NCBI Taxonomy" id="294746"/>
    <lineage>
        <taxon>Eukaryota</taxon>
        <taxon>Fungi</taxon>
        <taxon>Dikarya</taxon>
        <taxon>Ascomycota</taxon>
        <taxon>Saccharomycotina</taxon>
        <taxon>Pichiomycetes</taxon>
        <taxon>Debaryomycetaceae</taxon>
        <taxon>Meyerozyma</taxon>
    </lineage>
</organism>
<feature type="domain" description="Major facilitator superfamily (MFS) profile" evidence="6">
    <location>
        <begin position="62"/>
        <end position="505"/>
    </location>
</feature>
<dbReference type="PROSITE" id="PS50850">
    <property type="entry name" value="MFS"/>
    <property type="match status" value="1"/>
</dbReference>
<dbReference type="PANTHER" id="PTHR23502:SF23">
    <property type="entry name" value="FLUCONAZOLE RESISTANCE PROTEIN 1"/>
    <property type="match status" value="1"/>
</dbReference>
<gene>
    <name evidence="7" type="ORF">PGUG_04949</name>
</gene>
<feature type="transmembrane region" description="Helical" evidence="5">
    <location>
        <begin position="103"/>
        <end position="122"/>
    </location>
</feature>
<dbReference type="OMA" id="WYLEPDI"/>
<feature type="transmembrane region" description="Helical" evidence="5">
    <location>
        <begin position="62"/>
        <end position="83"/>
    </location>
</feature>
<evidence type="ECO:0000313" key="7">
    <source>
        <dbReference type="EMBL" id="EDK40851.2"/>
    </source>
</evidence>
<dbReference type="Pfam" id="PF07690">
    <property type="entry name" value="MFS_1"/>
    <property type="match status" value="1"/>
</dbReference>
<dbReference type="FunFam" id="1.20.1250.20:FF:000011">
    <property type="entry name" value="MFS multidrug transporter, putative"/>
    <property type="match status" value="1"/>
</dbReference>
<dbReference type="EMBL" id="CH408160">
    <property type="protein sequence ID" value="EDK40851.2"/>
    <property type="molecule type" value="Genomic_DNA"/>
</dbReference>
<feature type="transmembrane region" description="Helical" evidence="5">
    <location>
        <begin position="157"/>
        <end position="178"/>
    </location>
</feature>
<dbReference type="GO" id="GO:1990961">
    <property type="term" value="P:xenobiotic detoxification by transmembrane export across the plasma membrane"/>
    <property type="evidence" value="ECO:0007669"/>
    <property type="project" value="TreeGrafter"/>
</dbReference>
<dbReference type="GeneID" id="5124911"/>
<dbReference type="VEuPathDB" id="FungiDB:PGUG_04949"/>
<dbReference type="Proteomes" id="UP000001997">
    <property type="component" value="Unassembled WGS sequence"/>
</dbReference>
<reference evidence="7 8" key="1">
    <citation type="journal article" date="2009" name="Nature">
        <title>Evolution of pathogenicity and sexual reproduction in eight Candida genomes.</title>
        <authorList>
            <person name="Butler G."/>
            <person name="Rasmussen M.D."/>
            <person name="Lin M.F."/>
            <person name="Santos M.A."/>
            <person name="Sakthikumar S."/>
            <person name="Munro C.A."/>
            <person name="Rheinbay E."/>
            <person name="Grabherr M."/>
            <person name="Forche A."/>
            <person name="Reedy J.L."/>
            <person name="Agrafioti I."/>
            <person name="Arnaud M.B."/>
            <person name="Bates S."/>
            <person name="Brown A.J."/>
            <person name="Brunke S."/>
            <person name="Costanzo M.C."/>
            <person name="Fitzpatrick D.A."/>
            <person name="de Groot P.W."/>
            <person name="Harris D."/>
            <person name="Hoyer L.L."/>
            <person name="Hube B."/>
            <person name="Klis F.M."/>
            <person name="Kodira C."/>
            <person name="Lennard N."/>
            <person name="Logue M.E."/>
            <person name="Martin R."/>
            <person name="Neiman A.M."/>
            <person name="Nikolaou E."/>
            <person name="Quail M.A."/>
            <person name="Quinn J."/>
            <person name="Santos M.C."/>
            <person name="Schmitzberger F.F."/>
            <person name="Sherlock G."/>
            <person name="Shah P."/>
            <person name="Silverstein K.A."/>
            <person name="Skrzypek M.S."/>
            <person name="Soll D."/>
            <person name="Staggs R."/>
            <person name="Stansfield I."/>
            <person name="Stumpf M.P."/>
            <person name="Sudbery P.E."/>
            <person name="Srikantha T."/>
            <person name="Zeng Q."/>
            <person name="Berman J."/>
            <person name="Berriman M."/>
            <person name="Heitman J."/>
            <person name="Gow N.A."/>
            <person name="Lorenz M.C."/>
            <person name="Birren B.W."/>
            <person name="Kellis M."/>
            <person name="Cuomo C.A."/>
        </authorList>
    </citation>
    <scope>NUCLEOTIDE SEQUENCE [LARGE SCALE GENOMIC DNA]</scope>
    <source>
        <strain evidence="8">ATCC 6260 / CBS 566 / DSM 6381 / JCM 1539 / NBRC 10279 / NRRL Y-324</strain>
    </source>
</reference>
<evidence type="ECO:0000256" key="4">
    <source>
        <dbReference type="ARBA" id="ARBA00023136"/>
    </source>
</evidence>
<dbReference type="RefSeq" id="XP_001482994.2">
    <property type="nucleotide sequence ID" value="XM_001482944.1"/>
</dbReference>
<dbReference type="GO" id="GO:0015244">
    <property type="term" value="F:fluconazole transmembrane transporter activity"/>
    <property type="evidence" value="ECO:0007669"/>
    <property type="project" value="TreeGrafter"/>
</dbReference>
<dbReference type="Gene3D" id="1.20.1250.20">
    <property type="entry name" value="MFS general substrate transporter like domains"/>
    <property type="match status" value="1"/>
</dbReference>
<dbReference type="InterPro" id="IPR020846">
    <property type="entry name" value="MFS_dom"/>
</dbReference>
<evidence type="ECO:0000256" key="3">
    <source>
        <dbReference type="ARBA" id="ARBA00022989"/>
    </source>
</evidence>
<dbReference type="eggNOG" id="KOG0255">
    <property type="taxonomic scope" value="Eukaryota"/>
</dbReference>
<protein>
    <recommendedName>
        <fullName evidence="6">Major facilitator superfamily (MFS) profile domain-containing protein</fullName>
    </recommendedName>
</protein>
<dbReference type="CDD" id="cd17323">
    <property type="entry name" value="MFS_Tpo1_MDR_like"/>
    <property type="match status" value="1"/>
</dbReference>
<keyword evidence="3 5" id="KW-1133">Transmembrane helix</keyword>
<feature type="transmembrane region" description="Helical" evidence="5">
    <location>
        <begin position="190"/>
        <end position="209"/>
    </location>
</feature>
<keyword evidence="8" id="KW-1185">Reference proteome</keyword>
<feature type="transmembrane region" description="Helical" evidence="5">
    <location>
        <begin position="340"/>
        <end position="362"/>
    </location>
</feature>
<dbReference type="KEGG" id="pgu:PGUG_04949"/>
<dbReference type="AlphaFoldDB" id="A5DNU8"/>
<dbReference type="PANTHER" id="PTHR23502">
    <property type="entry name" value="MAJOR FACILITATOR SUPERFAMILY"/>
    <property type="match status" value="1"/>
</dbReference>
<evidence type="ECO:0000256" key="2">
    <source>
        <dbReference type="ARBA" id="ARBA00022692"/>
    </source>
</evidence>
<sequence length="516" mass="58060">MFLVHFLKQCLFDSLTNHWFVKTTDLSNDLHKYNEKYDSYADMIDDDWDKETNYDNPKNWPVYLKAFFCFEIGFLCLSVYIGSSIYTAGMKDLQQEFGVGREVALLPMVLFVLGYGVGPLFFAPISEYYKIGRSPVYITTLFLFAVLQIPTAMSQTITSICILRFFNGVFASPVLAMGAASVSDVIKTPYIPTVIGGWAVCSLCGPSLGPVLGAAINSRKGWRWCFWFLLIITGSSLLSFALFLPETYPPTLKFKRARHLRELTGNSDIRTNEELRHLAVDRGFVKEYLLRSVEITVSEPVVLFINIYSALIYSILYLWYETFPMVFEDMYGFTPLLEGVSATSMLVGVILGSVVYTIFIYFKFTKRYTKSEMVYPEVFLPMAVMGGFLLPAGIFIFAWSATPKAHWCGPLIGACIAGFANFIIFETLINYLGMSFPDYYASVIASNGLWRSVAASVAPLYAQPLYTNLATNNFPVGWGSSVLGFIATAMILIPLVFYWNGPKVRSVSKFTDFEMT</sequence>
<dbReference type="InterPro" id="IPR011701">
    <property type="entry name" value="MFS"/>
</dbReference>
<comment type="subcellular location">
    <subcellularLocation>
        <location evidence="1">Membrane</location>
        <topology evidence="1">Multi-pass membrane protein</topology>
    </subcellularLocation>
</comment>
<feature type="transmembrane region" description="Helical" evidence="5">
    <location>
        <begin position="301"/>
        <end position="320"/>
    </location>
</feature>
<feature type="transmembrane region" description="Helical" evidence="5">
    <location>
        <begin position="411"/>
        <end position="432"/>
    </location>
</feature>
<feature type="transmembrane region" description="Helical" evidence="5">
    <location>
        <begin position="482"/>
        <end position="499"/>
    </location>
</feature>
<keyword evidence="2 5" id="KW-0812">Transmembrane</keyword>
<dbReference type="OrthoDB" id="4014968at2759"/>
<dbReference type="InParanoid" id="A5DNU8"/>
<evidence type="ECO:0000256" key="5">
    <source>
        <dbReference type="SAM" id="Phobius"/>
    </source>
</evidence>
<feature type="transmembrane region" description="Helical" evidence="5">
    <location>
        <begin position="439"/>
        <end position="462"/>
    </location>
</feature>
<feature type="transmembrane region" description="Helical" evidence="5">
    <location>
        <begin position="221"/>
        <end position="244"/>
    </location>
</feature>
<dbReference type="GO" id="GO:0005886">
    <property type="term" value="C:plasma membrane"/>
    <property type="evidence" value="ECO:0007669"/>
    <property type="project" value="TreeGrafter"/>
</dbReference>